<dbReference type="InterPro" id="IPR050832">
    <property type="entry name" value="Bact_Acetyltransf"/>
</dbReference>
<gene>
    <name evidence="4" type="ORF">C8J30_11636</name>
</gene>
<dbReference type="EMBL" id="QJTK01000016">
    <property type="protein sequence ID" value="PYF07710.1"/>
    <property type="molecule type" value="Genomic_DNA"/>
</dbReference>
<feature type="domain" description="N-acetyltransferase" evidence="3">
    <location>
        <begin position="1"/>
        <end position="138"/>
    </location>
</feature>
<dbReference type="Proteomes" id="UP000247727">
    <property type="component" value="Unassembled WGS sequence"/>
</dbReference>
<comment type="caution">
    <text evidence="4">The sequence shown here is derived from an EMBL/GenBank/DDBJ whole genome shotgun (WGS) entry which is preliminary data.</text>
</comment>
<dbReference type="GO" id="GO:0016747">
    <property type="term" value="F:acyltransferase activity, transferring groups other than amino-acyl groups"/>
    <property type="evidence" value="ECO:0007669"/>
    <property type="project" value="InterPro"/>
</dbReference>
<sequence length="141" mass="14993">MKIVATTDLTAVHALRRAVFIEEQGVSEAEEWDDLDAQAIHLLALEGDTPLGTARLFVAGPEGKIGRVCVDRAARGTGLGKALIREGCTRLAAQGCARVTLGAQVQAMPFYESLGFRVCGPVYDDAGIPHREMEKALLSGS</sequence>
<dbReference type="InterPro" id="IPR016181">
    <property type="entry name" value="Acyl_CoA_acyltransferase"/>
</dbReference>
<evidence type="ECO:0000256" key="1">
    <source>
        <dbReference type="ARBA" id="ARBA00022679"/>
    </source>
</evidence>
<name>A0A318TV13_9RHOB</name>
<dbReference type="PROSITE" id="PS51186">
    <property type="entry name" value="GNAT"/>
    <property type="match status" value="1"/>
</dbReference>
<accession>A0A318TV13</accession>
<dbReference type="CDD" id="cd04301">
    <property type="entry name" value="NAT_SF"/>
    <property type="match status" value="1"/>
</dbReference>
<dbReference type="PANTHER" id="PTHR43877:SF2">
    <property type="entry name" value="AMINOALKYLPHOSPHONATE N-ACETYLTRANSFERASE-RELATED"/>
    <property type="match status" value="1"/>
</dbReference>
<organism evidence="4 5">
    <name type="scientific">Rhodobacter viridis</name>
    <dbReference type="NCBI Taxonomy" id="1054202"/>
    <lineage>
        <taxon>Bacteria</taxon>
        <taxon>Pseudomonadati</taxon>
        <taxon>Pseudomonadota</taxon>
        <taxon>Alphaproteobacteria</taxon>
        <taxon>Rhodobacterales</taxon>
        <taxon>Rhodobacter group</taxon>
        <taxon>Rhodobacter</taxon>
    </lineage>
</organism>
<evidence type="ECO:0000256" key="2">
    <source>
        <dbReference type="ARBA" id="ARBA00023315"/>
    </source>
</evidence>
<protein>
    <submittedName>
        <fullName evidence="4">ElaA protein</fullName>
    </submittedName>
</protein>
<dbReference type="AlphaFoldDB" id="A0A318TV13"/>
<keyword evidence="2" id="KW-0012">Acyltransferase</keyword>
<keyword evidence="5" id="KW-1185">Reference proteome</keyword>
<reference evidence="4 5" key="1">
    <citation type="submission" date="2018-06" db="EMBL/GenBank/DDBJ databases">
        <title>Genomic Encyclopedia of Type Strains, Phase III (KMG-III): the genomes of soil and plant-associated and newly described type strains.</title>
        <authorList>
            <person name="Whitman W."/>
        </authorList>
    </citation>
    <scope>NUCLEOTIDE SEQUENCE [LARGE SCALE GENOMIC DNA]</scope>
    <source>
        <strain evidence="4 5">JA737</strain>
    </source>
</reference>
<dbReference type="RefSeq" id="WP_110806790.1">
    <property type="nucleotide sequence ID" value="NZ_QJTK01000016.1"/>
</dbReference>
<dbReference type="SUPFAM" id="SSF55729">
    <property type="entry name" value="Acyl-CoA N-acyltransferases (Nat)"/>
    <property type="match status" value="1"/>
</dbReference>
<evidence type="ECO:0000259" key="3">
    <source>
        <dbReference type="PROSITE" id="PS51186"/>
    </source>
</evidence>
<evidence type="ECO:0000313" key="5">
    <source>
        <dbReference type="Proteomes" id="UP000247727"/>
    </source>
</evidence>
<keyword evidence="1" id="KW-0808">Transferase</keyword>
<dbReference type="Pfam" id="PF13673">
    <property type="entry name" value="Acetyltransf_10"/>
    <property type="match status" value="1"/>
</dbReference>
<dbReference type="InterPro" id="IPR000182">
    <property type="entry name" value="GNAT_dom"/>
</dbReference>
<dbReference type="OrthoDB" id="9796171at2"/>
<evidence type="ECO:0000313" key="4">
    <source>
        <dbReference type="EMBL" id="PYF07710.1"/>
    </source>
</evidence>
<dbReference type="Gene3D" id="3.40.630.30">
    <property type="match status" value="1"/>
</dbReference>
<dbReference type="PANTHER" id="PTHR43877">
    <property type="entry name" value="AMINOALKYLPHOSPHONATE N-ACETYLTRANSFERASE-RELATED-RELATED"/>
    <property type="match status" value="1"/>
</dbReference>
<proteinExistence type="predicted"/>